<dbReference type="PANTHER" id="PTHR12461">
    <property type="entry name" value="HYPOXIA-INDUCIBLE FACTOR 1 ALPHA INHIBITOR-RELATED"/>
    <property type="match status" value="1"/>
</dbReference>
<sequence length="669" mass="76173">MEAETYLLTEQPAVLHNTMVNWPSSSWTPEFLGEQLSQPLSCKVTPLSIGRALMETECIQESVSLSDFVQWLRGQVSGDNPLQKYDRNTFSCYLDYKYMQEIFTTKPELLKAVCWESVGLEGRDGTASTLWMGSEGAYTNCHYDAYGYNLVAQIFGRKRWVLFPPSDTQHLYPTRIPFEESSIFSQVDVKHPDLKLHPKVKLTSVHEVILEPGQILYVPRHWWHYVECLEPAISVNTWVELAADTESRFEEAITRNLFSSLWCSHIDMKKQGMNDCHQLGAVGAQQEGANTQEWINPKEEIWDNRRNMFVLSEAYKAIEGDKSGGDGCTTTDCGLVTSDTPDCTTDDRERNLKIFARHFRGKTVIFLPKGRVQGSVIQNKDKNSKPIQGEYFNISSEISSKTVKKPHLHLREKEHGIFYCDDENYKMSTAQNWNREDKLSEKTYHQPTQKIPVKSTNLFLKRNQSGEVYSDQSCAAKVSKLTSQSSEELLTDRVMMKTISRPDTKFNSRNVTSNRPCNTLIKTCLRCNNQDCDGQVCRSRTVAPSPSEISLTAVTPQPFMTWHSVCKCGDKNSDKDENQRGSRILNATLDNSSLDNKLDTDKEVSYYQRETCRYCVGDSHTSELTNQSNTGEQVNPIKTLTFEEFVMCATHPDVIHTIAKVIRNNMTGD</sequence>
<feature type="domain" description="JmjC" evidence="4">
    <location>
        <begin position="95"/>
        <end position="254"/>
    </location>
</feature>
<dbReference type="InterPro" id="IPR003347">
    <property type="entry name" value="JmjC_dom"/>
</dbReference>
<comment type="function">
    <text evidence="3">May play a role in cellular stress response.</text>
</comment>
<dbReference type="FunFam" id="2.60.120.650:FF:000018">
    <property type="entry name" value="HSPB1-associated protein 1 homolog"/>
    <property type="match status" value="1"/>
</dbReference>
<dbReference type="GO" id="GO:0005737">
    <property type="term" value="C:cytoplasm"/>
    <property type="evidence" value="ECO:0007669"/>
    <property type="project" value="UniProtKB-SubCell"/>
</dbReference>
<keyword evidence="6" id="KW-1185">Reference proteome</keyword>
<dbReference type="Gene3D" id="2.60.120.650">
    <property type="entry name" value="Cupin"/>
    <property type="match status" value="1"/>
</dbReference>
<gene>
    <name evidence="5" type="ORF">KP79_PYT03553</name>
</gene>
<dbReference type="PROSITE" id="PS51184">
    <property type="entry name" value="JMJC"/>
    <property type="match status" value="1"/>
</dbReference>
<dbReference type="InterPro" id="IPR041667">
    <property type="entry name" value="Cupin_8"/>
</dbReference>
<dbReference type="Pfam" id="PF13621">
    <property type="entry name" value="Cupin_8"/>
    <property type="match status" value="1"/>
</dbReference>
<dbReference type="Proteomes" id="UP000242188">
    <property type="component" value="Unassembled WGS sequence"/>
</dbReference>
<dbReference type="SUPFAM" id="SSF51197">
    <property type="entry name" value="Clavaminate synthase-like"/>
    <property type="match status" value="1"/>
</dbReference>
<accession>A0A210R5F8</accession>
<dbReference type="EMBL" id="NEDP02000325">
    <property type="protein sequence ID" value="OWF56118.1"/>
    <property type="molecule type" value="Genomic_DNA"/>
</dbReference>
<dbReference type="OrthoDB" id="47172at2759"/>
<proteinExistence type="predicted"/>
<reference evidence="5 6" key="1">
    <citation type="journal article" date="2017" name="Nat. Ecol. Evol.">
        <title>Scallop genome provides insights into evolution of bilaterian karyotype and development.</title>
        <authorList>
            <person name="Wang S."/>
            <person name="Zhang J."/>
            <person name="Jiao W."/>
            <person name="Li J."/>
            <person name="Xun X."/>
            <person name="Sun Y."/>
            <person name="Guo X."/>
            <person name="Huan P."/>
            <person name="Dong B."/>
            <person name="Zhang L."/>
            <person name="Hu X."/>
            <person name="Sun X."/>
            <person name="Wang J."/>
            <person name="Zhao C."/>
            <person name="Wang Y."/>
            <person name="Wang D."/>
            <person name="Huang X."/>
            <person name="Wang R."/>
            <person name="Lv J."/>
            <person name="Li Y."/>
            <person name="Zhang Z."/>
            <person name="Liu B."/>
            <person name="Lu W."/>
            <person name="Hui Y."/>
            <person name="Liang J."/>
            <person name="Zhou Z."/>
            <person name="Hou R."/>
            <person name="Li X."/>
            <person name="Liu Y."/>
            <person name="Li H."/>
            <person name="Ning X."/>
            <person name="Lin Y."/>
            <person name="Zhao L."/>
            <person name="Xing Q."/>
            <person name="Dou J."/>
            <person name="Li Y."/>
            <person name="Mao J."/>
            <person name="Guo H."/>
            <person name="Dou H."/>
            <person name="Li T."/>
            <person name="Mu C."/>
            <person name="Jiang W."/>
            <person name="Fu Q."/>
            <person name="Fu X."/>
            <person name="Miao Y."/>
            <person name="Liu J."/>
            <person name="Yu Q."/>
            <person name="Li R."/>
            <person name="Liao H."/>
            <person name="Li X."/>
            <person name="Kong Y."/>
            <person name="Jiang Z."/>
            <person name="Chourrout D."/>
            <person name="Li R."/>
            <person name="Bao Z."/>
        </authorList>
    </citation>
    <scope>NUCLEOTIDE SEQUENCE [LARGE SCALE GENOMIC DNA]</scope>
    <source>
        <strain evidence="5 6">PY_sf001</strain>
    </source>
</reference>
<evidence type="ECO:0000256" key="1">
    <source>
        <dbReference type="ARBA" id="ARBA00004496"/>
    </source>
</evidence>
<comment type="subcellular location">
    <subcellularLocation>
        <location evidence="1">Cytoplasm</location>
    </subcellularLocation>
</comment>
<evidence type="ECO:0000256" key="2">
    <source>
        <dbReference type="ARBA" id="ARBA00022490"/>
    </source>
</evidence>
<organism evidence="5 6">
    <name type="scientific">Mizuhopecten yessoensis</name>
    <name type="common">Japanese scallop</name>
    <name type="synonym">Patinopecten yessoensis</name>
    <dbReference type="NCBI Taxonomy" id="6573"/>
    <lineage>
        <taxon>Eukaryota</taxon>
        <taxon>Metazoa</taxon>
        <taxon>Spiralia</taxon>
        <taxon>Lophotrochozoa</taxon>
        <taxon>Mollusca</taxon>
        <taxon>Bivalvia</taxon>
        <taxon>Autobranchia</taxon>
        <taxon>Pteriomorphia</taxon>
        <taxon>Pectinida</taxon>
        <taxon>Pectinoidea</taxon>
        <taxon>Pectinidae</taxon>
        <taxon>Mizuhopecten</taxon>
    </lineage>
</organism>
<dbReference type="AlphaFoldDB" id="A0A210R5F8"/>
<protein>
    <submittedName>
        <fullName evidence="5">HSPB1-associated protein 1</fullName>
    </submittedName>
</protein>
<dbReference type="SMART" id="SM00558">
    <property type="entry name" value="JmjC"/>
    <property type="match status" value="1"/>
</dbReference>
<evidence type="ECO:0000313" key="6">
    <source>
        <dbReference type="Proteomes" id="UP000242188"/>
    </source>
</evidence>
<dbReference type="STRING" id="6573.A0A210R5F8"/>
<evidence type="ECO:0000256" key="3">
    <source>
        <dbReference type="ARBA" id="ARBA00037342"/>
    </source>
</evidence>
<name>A0A210R5F8_MIZYE</name>
<evidence type="ECO:0000259" key="4">
    <source>
        <dbReference type="PROSITE" id="PS51184"/>
    </source>
</evidence>
<comment type="caution">
    <text evidence="5">The sequence shown here is derived from an EMBL/GenBank/DDBJ whole genome shotgun (WGS) entry which is preliminary data.</text>
</comment>
<dbReference type="PANTHER" id="PTHR12461:SF43">
    <property type="entry name" value="HSPB1-ASSOCIATED PROTEIN 1"/>
    <property type="match status" value="1"/>
</dbReference>
<keyword evidence="2" id="KW-0963">Cytoplasm</keyword>
<evidence type="ECO:0000313" key="5">
    <source>
        <dbReference type="EMBL" id="OWF56118.1"/>
    </source>
</evidence>